<dbReference type="EMBL" id="PTRA01000003">
    <property type="protein sequence ID" value="PQA56358.1"/>
    <property type="molecule type" value="Genomic_DNA"/>
</dbReference>
<comment type="caution">
    <text evidence="2">The sequence shown here is derived from an EMBL/GenBank/DDBJ whole genome shotgun (WGS) entry which is preliminary data.</text>
</comment>
<reference evidence="3" key="1">
    <citation type="submission" date="2018-02" db="EMBL/GenBank/DDBJ databases">
        <title>Genome sequencing of Solimonas sp. HR-BB.</title>
        <authorList>
            <person name="Lee Y."/>
            <person name="Jeon C.O."/>
        </authorList>
    </citation>
    <scope>NUCLEOTIDE SEQUENCE [LARGE SCALE GENOMIC DNA]</scope>
    <source>
        <strain evidence="3">HR-U</strain>
    </source>
</reference>
<evidence type="ECO:0000256" key="1">
    <source>
        <dbReference type="SAM" id="MobiDB-lite"/>
    </source>
</evidence>
<feature type="region of interest" description="Disordered" evidence="1">
    <location>
        <begin position="115"/>
        <end position="139"/>
    </location>
</feature>
<protein>
    <submittedName>
        <fullName evidence="2">Uncharacterized protein</fullName>
    </submittedName>
</protein>
<sequence>MNQAKASKNLIIEKINTASVHFDMTVSGMLALKSVGISEGIMEAMLAVTHPSDVLQNEQIIQLYQAGFSRRLITQRIQAGGTQFNTSTDGVIQLKTAKVPEPIIKVMMTTTPVSLPGNPVSKPSKATPAPSKTKTNVTQVNSPDCKAWRDKFTQKEVKASMVTLRGMKLGASLLNATVGRGSANMMGIEDTEISLIFRRDGPELTLVLYANKPGIHTLFVSSDKPLMFLMEDKSVLEFLPAEHSESDFAGSGYSMETEMLMYYNLSAAQAQVLTSKLIKEYRLNLYNRNYVEDTVNANRAQQVRLAAACIVNRQ</sequence>
<feature type="compositionally biased region" description="Polar residues" evidence="1">
    <location>
        <begin position="130"/>
        <end position="139"/>
    </location>
</feature>
<accession>A0A2S7IIZ4</accession>
<dbReference type="RefSeq" id="WP_104714892.1">
    <property type="nucleotide sequence ID" value="NZ_PTRA01000003.1"/>
</dbReference>
<keyword evidence="3" id="KW-1185">Reference proteome</keyword>
<evidence type="ECO:0000313" key="3">
    <source>
        <dbReference type="Proteomes" id="UP000239590"/>
    </source>
</evidence>
<evidence type="ECO:0000313" key="2">
    <source>
        <dbReference type="EMBL" id="PQA56358.1"/>
    </source>
</evidence>
<dbReference type="Proteomes" id="UP000239590">
    <property type="component" value="Unassembled WGS sequence"/>
</dbReference>
<organism evidence="2 3">
    <name type="scientific">Siphonobacter curvatus</name>
    <dbReference type="NCBI Taxonomy" id="2094562"/>
    <lineage>
        <taxon>Bacteria</taxon>
        <taxon>Pseudomonadati</taxon>
        <taxon>Bacteroidota</taxon>
        <taxon>Cytophagia</taxon>
        <taxon>Cytophagales</taxon>
        <taxon>Cytophagaceae</taxon>
        <taxon>Siphonobacter</taxon>
    </lineage>
</organism>
<dbReference type="AlphaFoldDB" id="A0A2S7IIZ4"/>
<name>A0A2S7IIZ4_9BACT</name>
<dbReference type="OrthoDB" id="962561at2"/>
<proteinExistence type="predicted"/>
<gene>
    <name evidence="2" type="ORF">C5O19_18645</name>
</gene>